<sequence>MAAGKGAGLFGLARGRIVLGEGRPRSMGLAYLIWFGFGLFGLHRLYLGRRVSAAAMAGITLVSLALAQSGLGLLGFAATGAWALADLLLIPEMTRECNEAPGATAAAQAPAAAVA</sequence>
<comment type="subcellular location">
    <subcellularLocation>
        <location evidence="1">Membrane</location>
        <topology evidence="1">Multi-pass membrane protein</topology>
    </subcellularLocation>
</comment>
<feature type="domain" description="TM2" evidence="6">
    <location>
        <begin position="24"/>
        <end position="61"/>
    </location>
</feature>
<keyword evidence="8" id="KW-1185">Reference proteome</keyword>
<dbReference type="GO" id="GO:0016020">
    <property type="term" value="C:membrane"/>
    <property type="evidence" value="ECO:0007669"/>
    <property type="project" value="UniProtKB-SubCell"/>
</dbReference>
<dbReference type="AlphaFoldDB" id="A0A8J2ZEW5"/>
<evidence type="ECO:0000313" key="7">
    <source>
        <dbReference type="EMBL" id="GGG47109.1"/>
    </source>
</evidence>
<evidence type="ECO:0000256" key="3">
    <source>
        <dbReference type="ARBA" id="ARBA00022989"/>
    </source>
</evidence>
<proteinExistence type="predicted"/>
<evidence type="ECO:0000256" key="1">
    <source>
        <dbReference type="ARBA" id="ARBA00004141"/>
    </source>
</evidence>
<feature type="transmembrane region" description="Helical" evidence="5">
    <location>
        <begin position="28"/>
        <end position="47"/>
    </location>
</feature>
<comment type="caution">
    <text evidence="7">The sequence shown here is derived from an EMBL/GenBank/DDBJ whole genome shotgun (WGS) entry which is preliminary data.</text>
</comment>
<evidence type="ECO:0000259" key="6">
    <source>
        <dbReference type="Pfam" id="PF05154"/>
    </source>
</evidence>
<name>A0A8J2ZEW5_9PROT</name>
<gene>
    <name evidence="7" type="ORF">GCM10010964_38070</name>
</gene>
<reference evidence="7 8" key="1">
    <citation type="journal article" date="2014" name="Int. J. Syst. Evol. Microbiol.">
        <title>Complete genome sequence of Corynebacterium casei LMG S-19264T (=DSM 44701T), isolated from a smear-ripened cheese.</title>
        <authorList>
            <consortium name="US DOE Joint Genome Institute (JGI-PGF)"/>
            <person name="Walter F."/>
            <person name="Albersmeier A."/>
            <person name="Kalinowski J."/>
            <person name="Ruckert C."/>
        </authorList>
    </citation>
    <scope>NUCLEOTIDE SEQUENCE [LARGE SCALE GENOMIC DNA]</scope>
    <source>
        <strain evidence="7 8">CGMCC 1.16330</strain>
    </source>
</reference>
<dbReference type="Proteomes" id="UP000597507">
    <property type="component" value="Unassembled WGS sequence"/>
</dbReference>
<organism evidence="7 8">
    <name type="scientific">Caldovatus sediminis</name>
    <dbReference type="NCBI Taxonomy" id="2041189"/>
    <lineage>
        <taxon>Bacteria</taxon>
        <taxon>Pseudomonadati</taxon>
        <taxon>Pseudomonadota</taxon>
        <taxon>Alphaproteobacteria</taxon>
        <taxon>Acetobacterales</taxon>
        <taxon>Roseomonadaceae</taxon>
        <taxon>Caldovatus</taxon>
    </lineage>
</organism>
<evidence type="ECO:0000256" key="4">
    <source>
        <dbReference type="ARBA" id="ARBA00023136"/>
    </source>
</evidence>
<evidence type="ECO:0000256" key="2">
    <source>
        <dbReference type="ARBA" id="ARBA00022692"/>
    </source>
</evidence>
<protein>
    <recommendedName>
        <fullName evidence="6">TM2 domain-containing protein</fullName>
    </recommendedName>
</protein>
<dbReference type="InterPro" id="IPR007829">
    <property type="entry name" value="TM2"/>
</dbReference>
<dbReference type="Pfam" id="PF05154">
    <property type="entry name" value="TM2"/>
    <property type="match status" value="1"/>
</dbReference>
<feature type="transmembrane region" description="Helical" evidence="5">
    <location>
        <begin position="59"/>
        <end position="85"/>
    </location>
</feature>
<accession>A0A8J2ZEW5</accession>
<evidence type="ECO:0000313" key="8">
    <source>
        <dbReference type="Proteomes" id="UP000597507"/>
    </source>
</evidence>
<keyword evidence="4 5" id="KW-0472">Membrane</keyword>
<keyword evidence="3 5" id="KW-1133">Transmembrane helix</keyword>
<dbReference type="EMBL" id="BMKS01000016">
    <property type="protein sequence ID" value="GGG47109.1"/>
    <property type="molecule type" value="Genomic_DNA"/>
</dbReference>
<keyword evidence="2 5" id="KW-0812">Transmembrane</keyword>
<evidence type="ECO:0000256" key="5">
    <source>
        <dbReference type="SAM" id="Phobius"/>
    </source>
</evidence>